<dbReference type="InterPro" id="IPR059125">
    <property type="entry name" value="Ferritin_actino"/>
</dbReference>
<dbReference type="EMBL" id="CP044548">
    <property type="protein sequence ID" value="QFQ30734.2"/>
    <property type="molecule type" value="Genomic_DNA"/>
</dbReference>
<dbReference type="Proteomes" id="UP000271708">
    <property type="component" value="Chromosome"/>
</dbReference>
<evidence type="ECO:0000313" key="3">
    <source>
        <dbReference type="Proteomes" id="UP000271708"/>
    </source>
</evidence>
<protein>
    <submittedName>
        <fullName evidence="2">Hydroxylase</fullName>
    </submittedName>
</protein>
<dbReference type="AlphaFoldDB" id="A0A5P8FP82"/>
<organism evidence="2 3">
    <name type="scientific">Janibacter melonis</name>
    <dbReference type="NCBI Taxonomy" id="262209"/>
    <lineage>
        <taxon>Bacteria</taxon>
        <taxon>Bacillati</taxon>
        <taxon>Actinomycetota</taxon>
        <taxon>Actinomycetes</taxon>
        <taxon>Micrococcales</taxon>
        <taxon>Intrasporangiaceae</taxon>
        <taxon>Janibacter</taxon>
    </lineage>
</organism>
<evidence type="ECO:0000259" key="1">
    <source>
        <dbReference type="Pfam" id="PF13794"/>
    </source>
</evidence>
<proteinExistence type="predicted"/>
<dbReference type="InterPro" id="IPR012347">
    <property type="entry name" value="Ferritin-like"/>
</dbReference>
<dbReference type="Gene3D" id="1.20.1260.10">
    <property type="match status" value="1"/>
</dbReference>
<sequence>MSDSPSTSAASAGAHLGEREREGVVDLLGAIAYGTMSGFTQMAADSELTDDLRLKTAVAGMAVGEFHSHELLVGHIRALGADPVAAMSPFVEAFDSFHARTAPRNLAEALVKAYIGDGIADDFFREISVFVDDESRAIIAAASADDGRTDVIVEEVRAQIRADRHLAGPLALWGRRLMGEALSQGQLVAAHREALVELILGQSHSRPGADLGEMGAIMQRLTDAHQQRMARLGLSA</sequence>
<feature type="domain" description="Ferritin-like" evidence="1">
    <location>
        <begin position="19"/>
        <end position="201"/>
    </location>
</feature>
<dbReference type="RefSeq" id="WP_123092138.1">
    <property type="nucleotide sequence ID" value="NZ_CAJFZZ010000022.1"/>
</dbReference>
<reference evidence="2 3" key="1">
    <citation type="submission" date="2019-09" db="EMBL/GenBank/DDBJ databases">
        <title>Complete Genome Sequence of Janibacter melonis M714 with both human health impact and industrial applications.</title>
        <authorList>
            <person name="Jin M."/>
            <person name="Zhao Q.R."/>
        </authorList>
    </citation>
    <scope>NUCLEOTIDE SEQUENCE [LARGE SCALE GENOMIC DNA]</scope>
    <source>
        <strain evidence="2 3">M714</strain>
    </source>
</reference>
<dbReference type="Pfam" id="PF13794">
    <property type="entry name" value="MiaE_2"/>
    <property type="match status" value="1"/>
</dbReference>
<accession>A0A5P8FP82</accession>
<evidence type="ECO:0000313" key="2">
    <source>
        <dbReference type="EMBL" id="QFQ30734.2"/>
    </source>
</evidence>
<name>A0A5P8FP82_9MICO</name>
<gene>
    <name evidence="2" type="ORF">EEW87_011145</name>
</gene>
<dbReference type="KEGG" id="jme:EEW87_011145"/>
<dbReference type="GeneID" id="59161729"/>